<gene>
    <name evidence="4" type="ORF">g.18844</name>
</gene>
<dbReference type="Pfam" id="PF25041">
    <property type="entry name" value="UFL1_C"/>
    <property type="match status" value="1"/>
</dbReference>
<feature type="domain" description="E3 UFM1-protein ligase-like C-terminal" evidence="3">
    <location>
        <begin position="234"/>
        <end position="338"/>
    </location>
</feature>
<name>A0A1B6M5X3_9HEMI</name>
<dbReference type="EMBL" id="GEBQ01008651">
    <property type="protein sequence ID" value="JAT31326.1"/>
    <property type="molecule type" value="Transcribed_RNA"/>
</dbReference>
<dbReference type="PANTHER" id="PTHR31057:SF0">
    <property type="entry name" value="E3 UFM1-PROTEIN LIGASE 1"/>
    <property type="match status" value="1"/>
</dbReference>
<dbReference type="GO" id="GO:0032434">
    <property type="term" value="P:regulation of proteasomal ubiquitin-dependent protein catabolic process"/>
    <property type="evidence" value="ECO:0007669"/>
    <property type="project" value="TreeGrafter"/>
</dbReference>
<evidence type="ECO:0000256" key="1">
    <source>
        <dbReference type="SAM" id="MobiDB-lite"/>
    </source>
</evidence>
<evidence type="ECO:0008006" key="5">
    <source>
        <dbReference type="Google" id="ProtNLM"/>
    </source>
</evidence>
<feature type="region of interest" description="Disordered" evidence="1">
    <location>
        <begin position="1"/>
        <end position="40"/>
    </location>
</feature>
<feature type="non-terminal residue" evidence="4">
    <location>
        <position position="1"/>
    </location>
</feature>
<sequence>GGKGGGGTQGRETKTKSTKKKYQKNRVEASDSEEEEHTSGKLELLSLNEVVQVLKREESLQDEELDHFIEEMAKFLLPDVNKRALVAAETAFENIVMNRSSTRRKTHSDLQEKLNMSVYDVRLYEKAIKQFANKEIQAQLVKYLLKTTATDIANAIFNFIAQESGSHPDMSGDKELTVEDRLKILGECPADTKDQLLKLHKAVSGSSVDEFLEAVEPAFTAVGLLLRKPDKKKERPQLFAHRQALSQQLATCEDPALVLHLVVLLLFQAVTQTMLQASGRFVSSVLQFLAPHLPLDICNQLQKYHDSVLKLLKVGEDVEEKNQIITILQEDMNSVKDIALNYKKNDSISKS</sequence>
<dbReference type="GO" id="GO:0034976">
    <property type="term" value="P:response to endoplasmic reticulum stress"/>
    <property type="evidence" value="ECO:0007669"/>
    <property type="project" value="TreeGrafter"/>
</dbReference>
<proteinExistence type="predicted"/>
<evidence type="ECO:0000313" key="4">
    <source>
        <dbReference type="EMBL" id="JAT31326.1"/>
    </source>
</evidence>
<evidence type="ECO:0000259" key="3">
    <source>
        <dbReference type="Pfam" id="PF25041"/>
    </source>
</evidence>
<reference evidence="4" key="1">
    <citation type="submission" date="2015-11" db="EMBL/GenBank/DDBJ databases">
        <title>De novo transcriptome assembly of four potential Pierce s Disease insect vectors from Arizona vineyards.</title>
        <authorList>
            <person name="Tassone E.E."/>
        </authorList>
    </citation>
    <scope>NUCLEOTIDE SEQUENCE</scope>
</reference>
<dbReference type="GO" id="GO:0005789">
    <property type="term" value="C:endoplasmic reticulum membrane"/>
    <property type="evidence" value="ECO:0007669"/>
    <property type="project" value="TreeGrafter"/>
</dbReference>
<dbReference type="InterPro" id="IPR056761">
    <property type="entry name" value="Ufl1-like_C"/>
</dbReference>
<dbReference type="Pfam" id="PF23659">
    <property type="entry name" value="UFL1"/>
    <property type="match status" value="1"/>
</dbReference>
<dbReference type="AlphaFoldDB" id="A0A1B6M5X3"/>
<dbReference type="GO" id="GO:1990592">
    <property type="term" value="P:protein K69-linked ufmylation"/>
    <property type="evidence" value="ECO:0007669"/>
    <property type="project" value="TreeGrafter"/>
</dbReference>
<dbReference type="GO" id="GO:0061666">
    <property type="term" value="F:UFM1 ligase activity"/>
    <property type="evidence" value="ECO:0007669"/>
    <property type="project" value="InterPro"/>
</dbReference>
<evidence type="ECO:0000259" key="2">
    <source>
        <dbReference type="Pfam" id="PF23659"/>
    </source>
</evidence>
<dbReference type="InterPro" id="IPR056580">
    <property type="entry name" value="Ufl1_dom"/>
</dbReference>
<protein>
    <recommendedName>
        <fullName evidence="5">E3 UFM1-protein ligase 1 homolog</fullName>
    </recommendedName>
</protein>
<feature type="domain" description="E3 UFM1-protein ligase 1-like" evidence="2">
    <location>
        <begin position="107"/>
        <end position="229"/>
    </location>
</feature>
<dbReference type="PANTHER" id="PTHR31057">
    <property type="entry name" value="E3 UFM1-PROTEIN LIGASE 1"/>
    <property type="match status" value="1"/>
</dbReference>
<dbReference type="InterPro" id="IPR018611">
    <property type="entry name" value="Ufl1"/>
</dbReference>
<accession>A0A1B6M5X3</accession>
<organism evidence="4">
    <name type="scientific">Graphocephala atropunctata</name>
    <dbReference type="NCBI Taxonomy" id="36148"/>
    <lineage>
        <taxon>Eukaryota</taxon>
        <taxon>Metazoa</taxon>
        <taxon>Ecdysozoa</taxon>
        <taxon>Arthropoda</taxon>
        <taxon>Hexapoda</taxon>
        <taxon>Insecta</taxon>
        <taxon>Pterygota</taxon>
        <taxon>Neoptera</taxon>
        <taxon>Paraneoptera</taxon>
        <taxon>Hemiptera</taxon>
        <taxon>Auchenorrhyncha</taxon>
        <taxon>Membracoidea</taxon>
        <taxon>Cicadellidae</taxon>
        <taxon>Cicadellinae</taxon>
        <taxon>Cicadellini</taxon>
        <taxon>Graphocephala</taxon>
    </lineage>
</organism>